<evidence type="ECO:0000313" key="1">
    <source>
        <dbReference type="EMBL" id="CAG8821292.1"/>
    </source>
</evidence>
<gene>
    <name evidence="1" type="ORF">GMARGA_LOCUS27796</name>
</gene>
<proteinExistence type="predicted"/>
<reference evidence="1 2" key="1">
    <citation type="submission" date="2021-06" db="EMBL/GenBank/DDBJ databases">
        <authorList>
            <person name="Kallberg Y."/>
            <person name="Tangrot J."/>
            <person name="Rosling A."/>
        </authorList>
    </citation>
    <scope>NUCLEOTIDE SEQUENCE [LARGE SCALE GENOMIC DNA]</scope>
    <source>
        <strain evidence="1 2">120-4 pot B 10/14</strain>
    </source>
</reference>
<sequence length="694" mass="80657">IQKLIPIIKLKIKILDSQAKIDKIESGKVCKEKNSYKRTCDPNIKRQDLMEAANKEWQNYRKEPEIEIRKLINQFLAATLAQRHALELTQEAESKIDEYECLLIHTKKKHFNLLQSRAAAQGRFREKRKKQLNDGIVEIYDTRGRPSEFQKNPNLLDQIHKCVEYGAADKKRRKTVIKVRTIKHLKVALQEKYNVYIARQTLSTYLLPRYVNTRNALCHRYPTNIKINAVSRSEMKSHIDEHYCLALVKTVKVFASTFANYSLIILQDDKAKVGLGVPAIGRTFQSIQSFNEPVTVSDYDFPHRAKQKLIPSVYLIINPEDTNESLCQGQLSIYIRPEYFVGTSLMSHMRDLLDISKHDEYAEVLKHDEHIKSVWILLVDGGPDENPKHLKNIIEYCRFFHELNLNYLSVRTHAPYQSAYNLVERSMCTLSEKLAGIELLVDRFGSHLNSQGVVIDEDLARRNFEFAGECLCEIWKRDKIHEKQVCVDYVGYDENPFQNNGKENPSWLWIEHHIQICRYSLDIRKCSNTNCCSEIYAKEAFDLLRENNGFIPPLAKGKDNHYLNPIHILQYMDKMRLSKYDEICPSMSLQTYQRLCKSSQKNMQKNTNQTFIHEFEPFTKSISDMSCIQLISSLRPTVPYFSAEEVNASLDHIDTRQIELSNIAFLEDFSNLPSIVLSRKFETSNLLEALSDVE</sequence>
<feature type="non-terminal residue" evidence="1">
    <location>
        <position position="1"/>
    </location>
</feature>
<comment type="caution">
    <text evidence="1">The sequence shown here is derived from an EMBL/GenBank/DDBJ whole genome shotgun (WGS) entry which is preliminary data.</text>
</comment>
<dbReference type="PANTHER" id="PTHR46954:SF1">
    <property type="entry name" value="C2H2-TYPE DOMAIN-CONTAINING PROTEIN"/>
    <property type="match status" value="1"/>
</dbReference>
<dbReference type="EMBL" id="CAJVQB010034534">
    <property type="protein sequence ID" value="CAG8821292.1"/>
    <property type="molecule type" value="Genomic_DNA"/>
</dbReference>
<accession>A0ABN7W8N6</accession>
<name>A0ABN7W8N6_GIGMA</name>
<organism evidence="1 2">
    <name type="scientific">Gigaspora margarita</name>
    <dbReference type="NCBI Taxonomy" id="4874"/>
    <lineage>
        <taxon>Eukaryota</taxon>
        <taxon>Fungi</taxon>
        <taxon>Fungi incertae sedis</taxon>
        <taxon>Mucoromycota</taxon>
        <taxon>Glomeromycotina</taxon>
        <taxon>Glomeromycetes</taxon>
        <taxon>Diversisporales</taxon>
        <taxon>Gigasporaceae</taxon>
        <taxon>Gigaspora</taxon>
    </lineage>
</organism>
<evidence type="ECO:0000313" key="2">
    <source>
        <dbReference type="Proteomes" id="UP000789901"/>
    </source>
</evidence>
<protein>
    <submittedName>
        <fullName evidence="1">46399_t:CDS:1</fullName>
    </submittedName>
</protein>
<dbReference type="Proteomes" id="UP000789901">
    <property type="component" value="Unassembled WGS sequence"/>
</dbReference>
<keyword evidence="2" id="KW-1185">Reference proteome</keyword>
<dbReference type="PANTHER" id="PTHR46954">
    <property type="entry name" value="C2H2-TYPE DOMAIN-CONTAINING PROTEIN"/>
    <property type="match status" value="1"/>
</dbReference>